<reference evidence="3" key="1">
    <citation type="journal article" date="2012" name="PLoS ONE">
        <title>Gene sets for utilization of primary and secondary nutrition supplies in the distal gut of endangered iberian lynx.</title>
        <authorList>
            <person name="Alcaide M."/>
            <person name="Messina E."/>
            <person name="Richter M."/>
            <person name="Bargiela R."/>
            <person name="Peplies J."/>
            <person name="Huws S.A."/>
            <person name="Newbold C.J."/>
            <person name="Golyshin P.N."/>
            <person name="Simon M.A."/>
            <person name="Lopez G."/>
            <person name="Yakimov M.M."/>
            <person name="Ferrer M."/>
        </authorList>
    </citation>
    <scope>NUCLEOTIDE SEQUENCE</scope>
</reference>
<dbReference type="InterPro" id="IPR008927">
    <property type="entry name" value="6-PGluconate_DH-like_C_sf"/>
</dbReference>
<evidence type="ECO:0000313" key="3">
    <source>
        <dbReference type="EMBL" id="EJX10178.1"/>
    </source>
</evidence>
<evidence type="ECO:0000259" key="2">
    <source>
        <dbReference type="PROSITE" id="PS51176"/>
    </source>
</evidence>
<dbReference type="InterPro" id="IPR050812">
    <property type="entry name" value="Preph/Arog_dehydrog"/>
</dbReference>
<protein>
    <submittedName>
        <fullName evidence="3">Chorismate mutase/prephenate dehydratase</fullName>
    </submittedName>
</protein>
<dbReference type="GO" id="GO:0006571">
    <property type="term" value="P:tyrosine biosynthetic process"/>
    <property type="evidence" value="ECO:0007669"/>
    <property type="project" value="InterPro"/>
</dbReference>
<dbReference type="GO" id="GO:0004665">
    <property type="term" value="F:prephenate dehydrogenase (NADP+) activity"/>
    <property type="evidence" value="ECO:0007669"/>
    <property type="project" value="InterPro"/>
</dbReference>
<organism evidence="3">
    <name type="scientific">gut metagenome</name>
    <dbReference type="NCBI Taxonomy" id="749906"/>
    <lineage>
        <taxon>unclassified sequences</taxon>
        <taxon>metagenomes</taxon>
        <taxon>organismal metagenomes</taxon>
    </lineage>
</organism>
<comment type="caution">
    <text evidence="3">The sequence shown here is derived from an EMBL/GenBank/DDBJ whole genome shotgun (WGS) entry which is preliminary data.</text>
</comment>
<name>J9H2R4_9ZZZZ</name>
<dbReference type="InterPro" id="IPR046826">
    <property type="entry name" value="PDH_N"/>
</dbReference>
<dbReference type="PANTHER" id="PTHR21363:SF0">
    <property type="entry name" value="PREPHENATE DEHYDROGENASE [NADP(+)]"/>
    <property type="match status" value="1"/>
</dbReference>
<dbReference type="GO" id="GO:0008977">
    <property type="term" value="F:prephenate dehydrogenase (NAD+) activity"/>
    <property type="evidence" value="ECO:0007669"/>
    <property type="project" value="InterPro"/>
</dbReference>
<dbReference type="InterPro" id="IPR036291">
    <property type="entry name" value="NAD(P)-bd_dom_sf"/>
</dbReference>
<dbReference type="SUPFAM" id="SSF48179">
    <property type="entry name" value="6-phosphogluconate dehydrogenase C-terminal domain-like"/>
    <property type="match status" value="1"/>
</dbReference>
<proteinExistence type="predicted"/>
<keyword evidence="1" id="KW-0560">Oxidoreductase</keyword>
<evidence type="ECO:0000256" key="1">
    <source>
        <dbReference type="ARBA" id="ARBA00023002"/>
    </source>
</evidence>
<accession>J9H2R4</accession>
<sequence>MRAEGRELKQVRLPSLSSFLIPYPMRILILGAGKMGSFFVDLLSFDHETAVYDIDARRLRFMYNTLRFTTFEEIEAFRPELVINAVTLKYTLDVFRSVIPHLPNECILSDIASVKTGLQEFYATCGMRYVSTHPMFGPTFANLGALQNENAIIITEGDYMGRIFFRDLYNRLGLHICEYSFDEHDETIAYSLSIPFVSTFVFAAVMKHQDAPGTTFKRHMNIARGVLGEDDCLLREILFNPRTGSQVSRIRDELSQLLDIIDQKDETALNNYLTRIRQNIK</sequence>
<dbReference type="Gene3D" id="3.40.50.720">
    <property type="entry name" value="NAD(P)-binding Rossmann-like Domain"/>
    <property type="match status" value="1"/>
</dbReference>
<dbReference type="EMBL" id="AMCI01000237">
    <property type="protein sequence ID" value="EJX10178.1"/>
    <property type="molecule type" value="Genomic_DNA"/>
</dbReference>
<feature type="domain" description="Prephenate/arogenate dehydrogenase" evidence="2">
    <location>
        <begin position="25"/>
        <end position="281"/>
    </location>
</feature>
<dbReference type="InterPro" id="IPR003099">
    <property type="entry name" value="Prephen_DH"/>
</dbReference>
<dbReference type="AlphaFoldDB" id="J9H2R4"/>
<dbReference type="FunFam" id="3.40.50.720:FF:000232">
    <property type="entry name" value="Prephenate dehydrogenase family protein"/>
    <property type="match status" value="1"/>
</dbReference>
<dbReference type="Pfam" id="PF02153">
    <property type="entry name" value="PDH_N"/>
    <property type="match status" value="1"/>
</dbReference>
<dbReference type="PROSITE" id="PS51176">
    <property type="entry name" value="PDH_ADH"/>
    <property type="match status" value="1"/>
</dbReference>
<dbReference type="GO" id="GO:0070403">
    <property type="term" value="F:NAD+ binding"/>
    <property type="evidence" value="ECO:0007669"/>
    <property type="project" value="InterPro"/>
</dbReference>
<dbReference type="PANTHER" id="PTHR21363">
    <property type="entry name" value="PREPHENATE DEHYDROGENASE"/>
    <property type="match status" value="1"/>
</dbReference>
<dbReference type="SUPFAM" id="SSF51735">
    <property type="entry name" value="NAD(P)-binding Rossmann-fold domains"/>
    <property type="match status" value="1"/>
</dbReference>
<gene>
    <name evidence="3" type="ORF">EVA_01711</name>
</gene>